<proteinExistence type="predicted"/>
<dbReference type="Proteomes" id="UP001303046">
    <property type="component" value="Unassembled WGS sequence"/>
</dbReference>
<name>A0ABR1CTH2_NECAM</name>
<comment type="caution">
    <text evidence="1">The sequence shown here is derived from an EMBL/GenBank/DDBJ whole genome shotgun (WGS) entry which is preliminary data.</text>
</comment>
<organism evidence="1 2">
    <name type="scientific">Necator americanus</name>
    <name type="common">Human hookworm</name>
    <dbReference type="NCBI Taxonomy" id="51031"/>
    <lineage>
        <taxon>Eukaryota</taxon>
        <taxon>Metazoa</taxon>
        <taxon>Ecdysozoa</taxon>
        <taxon>Nematoda</taxon>
        <taxon>Chromadorea</taxon>
        <taxon>Rhabditida</taxon>
        <taxon>Rhabditina</taxon>
        <taxon>Rhabditomorpha</taxon>
        <taxon>Strongyloidea</taxon>
        <taxon>Ancylostomatidae</taxon>
        <taxon>Bunostominae</taxon>
        <taxon>Necator</taxon>
    </lineage>
</organism>
<keyword evidence="2" id="KW-1185">Reference proteome</keyword>
<evidence type="ECO:0000313" key="1">
    <source>
        <dbReference type="EMBL" id="KAK6741410.1"/>
    </source>
</evidence>
<evidence type="ECO:0000313" key="2">
    <source>
        <dbReference type="Proteomes" id="UP001303046"/>
    </source>
</evidence>
<accession>A0ABR1CTH2</accession>
<gene>
    <name evidence="1" type="primary">Necator_chrIII.g10096</name>
    <name evidence="1" type="ORF">RB195_009331</name>
</gene>
<sequence length="611" mass="69025">MGRNRCTIGENAENCREQVTILLLIVYMQLTLTDTRKEPVLLQWIATLSRHFRTRKINQQEEVKNSRRKSTTKPCPECCREFPLPSARDYALKVLIQIPVLVYPSSGLSARKHSSVLAKPMDNKGSQIQQKFESSEVYERVTGLYNDLRWLADVSSNANKRFPWKIVNAKHRIPCSECFPFYSIQLGCFYVSTAPVIFPMRSTKQKINSIYICRYFASIRYCINTQRECKRYVSTVSVPFDLINAIYAKDHDLFIRLNSSALSHSCFCNSELVDFDVTQGERANSLIHHIVLRTPATSFCAKLLDVNTAYFSKLLKPFTVFFEDLIGATSPEKLRYQARMIVCRNSRRPPISPRTWEPYDIFRKKHPNTRKPVNSQYVREVKFPSSPKTPPPATASLSVAKDGEILSSRYSLPQIPDEACDAGTPALKTASFHSRDISDDFTDVVYGFGTTHEPLEVGQDILTGLQPCMSSVDLSEITSFPSYVLDGEGAYKQDFYECNTAQAPQQFSNLTGIPLAEQEGEEENGISTVTQVAVDSSPTENGVPPLYSLAEYRSSEQELDNSLPACTDQTDLGQNHHPFSSDDSSLYFLPLDDLSQADFMDVAELSWNNFS</sequence>
<protein>
    <submittedName>
        <fullName evidence="1">Uncharacterized protein</fullName>
    </submittedName>
</protein>
<reference evidence="1 2" key="1">
    <citation type="submission" date="2023-08" db="EMBL/GenBank/DDBJ databases">
        <title>A Necator americanus chromosomal reference genome.</title>
        <authorList>
            <person name="Ilik V."/>
            <person name="Petrzelkova K.J."/>
            <person name="Pardy F."/>
            <person name="Fuh T."/>
            <person name="Niatou-Singa F.S."/>
            <person name="Gouil Q."/>
            <person name="Baker L."/>
            <person name="Ritchie M.E."/>
            <person name="Jex A.R."/>
            <person name="Gazzola D."/>
            <person name="Li H."/>
            <person name="Toshio Fujiwara R."/>
            <person name="Zhan B."/>
            <person name="Aroian R.V."/>
            <person name="Pafco B."/>
            <person name="Schwarz E.M."/>
        </authorList>
    </citation>
    <scope>NUCLEOTIDE SEQUENCE [LARGE SCALE GENOMIC DNA]</scope>
    <source>
        <strain evidence="1 2">Aroian</strain>
        <tissue evidence="1">Whole animal</tissue>
    </source>
</reference>
<dbReference type="EMBL" id="JAVFWL010000003">
    <property type="protein sequence ID" value="KAK6741410.1"/>
    <property type="molecule type" value="Genomic_DNA"/>
</dbReference>